<organism evidence="1">
    <name type="scientific">marine sediment metagenome</name>
    <dbReference type="NCBI Taxonomy" id="412755"/>
    <lineage>
        <taxon>unclassified sequences</taxon>
        <taxon>metagenomes</taxon>
        <taxon>ecological metagenomes</taxon>
    </lineage>
</organism>
<dbReference type="AlphaFoldDB" id="A0A0F9GAX8"/>
<accession>A0A0F9GAX8</accession>
<dbReference type="EMBL" id="LAZR01018544">
    <property type="protein sequence ID" value="KKL96009.1"/>
    <property type="molecule type" value="Genomic_DNA"/>
</dbReference>
<protein>
    <submittedName>
        <fullName evidence="1">Uncharacterized protein</fullName>
    </submittedName>
</protein>
<name>A0A0F9GAX8_9ZZZZ</name>
<evidence type="ECO:0000313" key="1">
    <source>
        <dbReference type="EMBL" id="KKL96009.1"/>
    </source>
</evidence>
<proteinExistence type="predicted"/>
<comment type="caution">
    <text evidence="1">The sequence shown here is derived from an EMBL/GenBank/DDBJ whole genome shotgun (WGS) entry which is preliminary data.</text>
</comment>
<feature type="non-terminal residue" evidence="1">
    <location>
        <position position="20"/>
    </location>
</feature>
<reference evidence="1" key="1">
    <citation type="journal article" date="2015" name="Nature">
        <title>Complex archaea that bridge the gap between prokaryotes and eukaryotes.</title>
        <authorList>
            <person name="Spang A."/>
            <person name="Saw J.H."/>
            <person name="Jorgensen S.L."/>
            <person name="Zaremba-Niedzwiedzka K."/>
            <person name="Martijn J."/>
            <person name="Lind A.E."/>
            <person name="van Eijk R."/>
            <person name="Schleper C."/>
            <person name="Guy L."/>
            <person name="Ettema T.J."/>
        </authorList>
    </citation>
    <scope>NUCLEOTIDE SEQUENCE</scope>
</reference>
<sequence>MPSLTRHPTGQDLMCLVCLK</sequence>
<gene>
    <name evidence="1" type="ORF">LCGC14_1848840</name>
</gene>